<accession>A0A024TBI3</accession>
<protein>
    <submittedName>
        <fullName evidence="1">Uncharacterized protein</fullName>
    </submittedName>
</protein>
<dbReference type="Pfam" id="PF12796">
    <property type="entry name" value="Ank_2"/>
    <property type="match status" value="1"/>
</dbReference>
<proteinExistence type="predicted"/>
<dbReference type="PANTHER" id="PTHR46586">
    <property type="entry name" value="ANKYRIN REPEAT-CONTAINING PROTEIN"/>
    <property type="match status" value="1"/>
</dbReference>
<dbReference type="Gene3D" id="1.25.40.20">
    <property type="entry name" value="Ankyrin repeat-containing domain"/>
    <property type="match status" value="3"/>
</dbReference>
<dbReference type="InterPro" id="IPR002110">
    <property type="entry name" value="Ankyrin_rpt"/>
</dbReference>
<dbReference type="SUPFAM" id="SSF48403">
    <property type="entry name" value="Ankyrin repeat"/>
    <property type="match status" value="1"/>
</dbReference>
<reference evidence="1" key="1">
    <citation type="submission" date="2013-12" db="EMBL/GenBank/DDBJ databases">
        <title>The Genome Sequence of Aphanomyces invadans NJM9701.</title>
        <authorList>
            <consortium name="The Broad Institute Genomics Platform"/>
            <person name="Russ C."/>
            <person name="Tyler B."/>
            <person name="van West P."/>
            <person name="Dieguez-Uribeondo J."/>
            <person name="Young S.K."/>
            <person name="Zeng Q."/>
            <person name="Gargeya S."/>
            <person name="Fitzgerald M."/>
            <person name="Abouelleil A."/>
            <person name="Alvarado L."/>
            <person name="Chapman S.B."/>
            <person name="Gainer-Dewar J."/>
            <person name="Goldberg J."/>
            <person name="Griggs A."/>
            <person name="Gujja S."/>
            <person name="Hansen M."/>
            <person name="Howarth C."/>
            <person name="Imamovic A."/>
            <person name="Ireland A."/>
            <person name="Larimer J."/>
            <person name="McCowan C."/>
            <person name="Murphy C."/>
            <person name="Pearson M."/>
            <person name="Poon T.W."/>
            <person name="Priest M."/>
            <person name="Roberts A."/>
            <person name="Saif S."/>
            <person name="Shea T."/>
            <person name="Sykes S."/>
            <person name="Wortman J."/>
            <person name="Nusbaum C."/>
            <person name="Birren B."/>
        </authorList>
    </citation>
    <scope>NUCLEOTIDE SEQUENCE [LARGE SCALE GENOMIC DNA]</scope>
    <source>
        <strain evidence="1">NJM9701</strain>
    </source>
</reference>
<organism evidence="1">
    <name type="scientific">Aphanomyces invadans</name>
    <dbReference type="NCBI Taxonomy" id="157072"/>
    <lineage>
        <taxon>Eukaryota</taxon>
        <taxon>Sar</taxon>
        <taxon>Stramenopiles</taxon>
        <taxon>Oomycota</taxon>
        <taxon>Saprolegniomycetes</taxon>
        <taxon>Saprolegniales</taxon>
        <taxon>Verrucalvaceae</taxon>
        <taxon>Aphanomyces</taxon>
    </lineage>
</organism>
<dbReference type="RefSeq" id="XP_008880662.1">
    <property type="nucleotide sequence ID" value="XM_008882440.1"/>
</dbReference>
<dbReference type="GeneID" id="20091609"/>
<dbReference type="AlphaFoldDB" id="A0A024TBI3"/>
<evidence type="ECO:0000313" key="1">
    <source>
        <dbReference type="EMBL" id="ETV90722.1"/>
    </source>
</evidence>
<dbReference type="InterPro" id="IPR052050">
    <property type="entry name" value="SecEffector_AnkRepeat"/>
</dbReference>
<dbReference type="VEuPathDB" id="FungiDB:H310_14559"/>
<dbReference type="eggNOG" id="ENOG502RZCC">
    <property type="taxonomic scope" value="Eukaryota"/>
</dbReference>
<dbReference type="OrthoDB" id="63159at2759"/>
<sequence length="432" mass="47520">MSILVDPGLLREITAFQLGRRCGDWTDGDLAIQLRHLDLIRYRIKHLYFDAIDPLLTTATLDVLVLLYEHGHRCSVQAFDTTAARGGPVSLLEWLVAHGSDKCTRRALDDAASNGHLDVVLWLLESEKVVVVQDIESGHPIDWSLAIDGAAAGGHLAVLQALVNCKDGLTATTGAMDKAAANGHVEVLEYLHTHRSEGFTAKAVHAAASNGHLAVVQWLSANTTPHHKDMWDSRVMDGAAAAGHLDVVKWLDAHRREWCSPMAMSLAGAHGHVHVMEFLLAHRRELCTYDALDWAASVGQLASVVWLHEHSAMLRLEVSVVAMDEAAGHNFLDVVEFLHYHRTEGCTATAMDNAAANGHLAMVRWLHTNRKEGCTEWAICLAALGGHLEVVQFLWTSRPECQGVDALDAARLYAGERCRVRTWIDERLSSLR</sequence>
<dbReference type="InterPro" id="IPR036770">
    <property type="entry name" value="Ankyrin_rpt-contain_sf"/>
</dbReference>
<dbReference type="EMBL" id="KI914025">
    <property type="protein sequence ID" value="ETV90722.1"/>
    <property type="molecule type" value="Genomic_DNA"/>
</dbReference>
<dbReference type="PANTHER" id="PTHR46586:SF3">
    <property type="entry name" value="ANKYRIN REPEAT-CONTAINING PROTEIN"/>
    <property type="match status" value="1"/>
</dbReference>
<dbReference type="STRING" id="157072.A0A024TBI3"/>
<dbReference type="Pfam" id="PF13637">
    <property type="entry name" value="Ank_4"/>
    <property type="match status" value="2"/>
</dbReference>
<gene>
    <name evidence="1" type="ORF">H310_14559</name>
</gene>
<name>A0A024TBI3_9STRA</name>